<proteinExistence type="predicted"/>
<name>A0A7J6UWP8_THATH</name>
<dbReference type="Proteomes" id="UP000554482">
    <property type="component" value="Unassembled WGS sequence"/>
</dbReference>
<reference evidence="1 2" key="1">
    <citation type="submission" date="2020-06" db="EMBL/GenBank/DDBJ databases">
        <title>Transcriptomic and genomic resources for Thalictrum thalictroides and T. hernandezii: Facilitating candidate gene discovery in an emerging model plant lineage.</title>
        <authorList>
            <person name="Arias T."/>
            <person name="Riano-Pachon D.M."/>
            <person name="Di Stilio V.S."/>
        </authorList>
    </citation>
    <scope>NUCLEOTIDE SEQUENCE [LARGE SCALE GENOMIC DNA]</scope>
    <source>
        <strain evidence="2">cv. WT478/WT964</strain>
        <tissue evidence="1">Leaves</tissue>
    </source>
</reference>
<organism evidence="1 2">
    <name type="scientific">Thalictrum thalictroides</name>
    <name type="common">Rue-anemone</name>
    <name type="synonym">Anemone thalictroides</name>
    <dbReference type="NCBI Taxonomy" id="46969"/>
    <lineage>
        <taxon>Eukaryota</taxon>
        <taxon>Viridiplantae</taxon>
        <taxon>Streptophyta</taxon>
        <taxon>Embryophyta</taxon>
        <taxon>Tracheophyta</taxon>
        <taxon>Spermatophyta</taxon>
        <taxon>Magnoliopsida</taxon>
        <taxon>Ranunculales</taxon>
        <taxon>Ranunculaceae</taxon>
        <taxon>Thalictroideae</taxon>
        <taxon>Thalictrum</taxon>
    </lineage>
</organism>
<protein>
    <submittedName>
        <fullName evidence="1">Uncharacterized protein</fullName>
    </submittedName>
</protein>
<comment type="caution">
    <text evidence="1">The sequence shown here is derived from an EMBL/GenBank/DDBJ whole genome shotgun (WGS) entry which is preliminary data.</text>
</comment>
<evidence type="ECO:0000313" key="2">
    <source>
        <dbReference type="Proteomes" id="UP000554482"/>
    </source>
</evidence>
<dbReference type="AlphaFoldDB" id="A0A7J6UWP8"/>
<dbReference type="EMBL" id="JABWDY010041925">
    <property type="protein sequence ID" value="KAF5177027.1"/>
    <property type="molecule type" value="Genomic_DNA"/>
</dbReference>
<accession>A0A7J6UWP8</accession>
<evidence type="ECO:0000313" key="1">
    <source>
        <dbReference type="EMBL" id="KAF5177027.1"/>
    </source>
</evidence>
<keyword evidence="2" id="KW-1185">Reference proteome</keyword>
<gene>
    <name evidence="1" type="ORF">FRX31_033386</name>
</gene>
<sequence length="154" mass="17524">MDVGALAGILKGVVRGEVKNLIEEGVGEKMVSGVRKILKPWTMKAESSNLVKKTNKRNTNKATTKDTTTTTRKNVLTTNKKFAPPTKKVTPATPKKNRFAPSQENHLKWSLRPIIIPMERHVQVKAREKPYQLRLIQETKPLNWRKDKLGIYIL</sequence>